<dbReference type="AlphaFoldDB" id="K1U983"/>
<accession>K1U983</accession>
<dbReference type="InterPro" id="IPR052165">
    <property type="entry name" value="Membrane_assoc_protease"/>
</dbReference>
<evidence type="ECO:0008006" key="3">
    <source>
        <dbReference type="Google" id="ProtNLM"/>
    </source>
</evidence>
<reference evidence="2" key="1">
    <citation type="journal article" date="2013" name="Environ. Microbiol.">
        <title>Microbiota from the distal guts of lean and obese adolescents exhibit partial functional redundancy besides clear differences in community structure.</title>
        <authorList>
            <person name="Ferrer M."/>
            <person name="Ruiz A."/>
            <person name="Lanza F."/>
            <person name="Haange S.B."/>
            <person name="Oberbach A."/>
            <person name="Till H."/>
            <person name="Bargiela R."/>
            <person name="Campoy C."/>
            <person name="Segura M.T."/>
            <person name="Richter M."/>
            <person name="von Bergen M."/>
            <person name="Seifert J."/>
            <person name="Suarez A."/>
        </authorList>
    </citation>
    <scope>NUCLEOTIDE SEQUENCE</scope>
</reference>
<gene>
    <name evidence="2" type="ORF">LEA_05549</name>
</gene>
<organism evidence="2">
    <name type="scientific">human gut metagenome</name>
    <dbReference type="NCBI Taxonomy" id="408170"/>
    <lineage>
        <taxon>unclassified sequences</taxon>
        <taxon>metagenomes</taxon>
        <taxon>organismal metagenomes</taxon>
    </lineage>
</organism>
<evidence type="ECO:0000313" key="2">
    <source>
        <dbReference type="EMBL" id="EKC74825.1"/>
    </source>
</evidence>
<dbReference type="PANTHER" id="PTHR33507">
    <property type="entry name" value="INNER MEMBRANE PROTEIN YBBJ"/>
    <property type="match status" value="1"/>
</dbReference>
<dbReference type="GO" id="GO:0005886">
    <property type="term" value="C:plasma membrane"/>
    <property type="evidence" value="ECO:0007669"/>
    <property type="project" value="TreeGrafter"/>
</dbReference>
<comment type="caution">
    <text evidence="2">The sequence shown here is derived from an EMBL/GenBank/DDBJ whole genome shotgun (WGS) entry which is preliminary data.</text>
</comment>
<dbReference type="EMBL" id="AJWY01003616">
    <property type="protein sequence ID" value="EKC74825.1"/>
    <property type="molecule type" value="Genomic_DNA"/>
</dbReference>
<sequence>MFFIVLLVFFGLLFLVAELVLLPGVSIGAILALVSYGGAIYIAFRDYGPLAGGIVVAVVLVLSFVATVVSLRSKTWRRFSLKQKVDSSVMPEPVQQSVRVGDTGMTVSRLAPMGKVEIGGKIYEAKSMDSYIDPRGSRSRRLRKFQYNR</sequence>
<keyword evidence="1" id="KW-0812">Transmembrane</keyword>
<keyword evidence="1" id="KW-1133">Transmembrane helix</keyword>
<evidence type="ECO:0000256" key="1">
    <source>
        <dbReference type="SAM" id="Phobius"/>
    </source>
</evidence>
<feature type="non-terminal residue" evidence="2">
    <location>
        <position position="149"/>
    </location>
</feature>
<proteinExistence type="predicted"/>
<name>K1U983_9ZZZZ</name>
<dbReference type="PANTHER" id="PTHR33507:SF3">
    <property type="entry name" value="INNER MEMBRANE PROTEIN YBBJ"/>
    <property type="match status" value="1"/>
</dbReference>
<protein>
    <recommendedName>
        <fullName evidence="3">NfeD-like C-terminal domain-containing protein</fullName>
    </recommendedName>
</protein>
<feature type="transmembrane region" description="Helical" evidence="1">
    <location>
        <begin position="52"/>
        <end position="71"/>
    </location>
</feature>
<keyword evidence="1" id="KW-0472">Membrane</keyword>